<dbReference type="Gene3D" id="1.10.760.10">
    <property type="entry name" value="Cytochrome c-like domain"/>
    <property type="match status" value="1"/>
</dbReference>
<dbReference type="OrthoDB" id="9798864at2"/>
<dbReference type="Proteomes" id="UP000054985">
    <property type="component" value="Unassembled WGS sequence"/>
</dbReference>
<dbReference type="InterPro" id="IPR036909">
    <property type="entry name" value="Cyt_c-like_dom_sf"/>
</dbReference>
<keyword evidence="7 9" id="KW-0472">Membrane</keyword>
<reference evidence="11 13" key="1">
    <citation type="submission" date="2015-11" db="EMBL/GenBank/DDBJ databases">
        <title>Genomic analysis of 38 Legionella species identifies large and diverse effector repertoires.</title>
        <authorList>
            <person name="Burstein D."/>
            <person name="Amaro F."/>
            <person name="Zusman T."/>
            <person name="Lifshitz Z."/>
            <person name="Cohen O."/>
            <person name="Gilbert J.A."/>
            <person name="Pupko T."/>
            <person name="Shuman H.A."/>
            <person name="Segal G."/>
        </authorList>
    </citation>
    <scope>NUCLEOTIDE SEQUENCE [LARGE SCALE GENOMIC DNA]</scope>
    <source>
        <strain evidence="11 13">ATCC 43877</strain>
    </source>
</reference>
<dbReference type="EC" id="1.10.2.2" evidence="12"/>
<proteinExistence type="predicted"/>
<evidence type="ECO:0000256" key="10">
    <source>
        <dbReference type="SAM" id="SignalP"/>
    </source>
</evidence>
<protein>
    <submittedName>
        <fullName evidence="12">Ubiquinol-cytochrome c reductase cytochrome c1 subunit</fullName>
        <ecNumber evidence="12">1.10.2.2</ecNumber>
    </submittedName>
</protein>
<feature type="chain" id="PRO_5017021003" evidence="10">
    <location>
        <begin position="24"/>
        <end position="247"/>
    </location>
</feature>
<keyword evidence="2 8" id="KW-0349">Heme</keyword>
<evidence type="ECO:0000256" key="1">
    <source>
        <dbReference type="ARBA" id="ARBA00004370"/>
    </source>
</evidence>
<keyword evidence="10" id="KW-0732">Signal</keyword>
<accession>A0A378K7T2</accession>
<evidence type="ECO:0000313" key="11">
    <source>
        <dbReference type="EMBL" id="KTD34864.1"/>
    </source>
</evidence>
<reference evidence="12 14" key="2">
    <citation type="submission" date="2018-06" db="EMBL/GenBank/DDBJ databases">
        <authorList>
            <consortium name="Pathogen Informatics"/>
            <person name="Doyle S."/>
        </authorList>
    </citation>
    <scope>NUCLEOTIDE SEQUENCE [LARGE SCALE GENOMIC DNA]</scope>
    <source>
        <strain evidence="12 14">NCTC12239</strain>
    </source>
</reference>
<evidence type="ECO:0000313" key="14">
    <source>
        <dbReference type="Proteomes" id="UP000254040"/>
    </source>
</evidence>
<dbReference type="GO" id="GO:0020037">
    <property type="term" value="F:heme binding"/>
    <property type="evidence" value="ECO:0007669"/>
    <property type="project" value="InterPro"/>
</dbReference>
<dbReference type="InterPro" id="IPR002326">
    <property type="entry name" value="Cyt_c1"/>
</dbReference>
<comment type="subcellular location">
    <subcellularLocation>
        <location evidence="1">Membrane</location>
    </subcellularLocation>
</comment>
<keyword evidence="12" id="KW-0560">Oxidoreductase</keyword>
<gene>
    <name evidence="12" type="primary">petC</name>
    <name evidence="11" type="ORF">Lmor_1397</name>
    <name evidence="12" type="ORF">NCTC12239_02844</name>
</gene>
<evidence type="ECO:0000256" key="8">
    <source>
        <dbReference type="PIRSR" id="PIRSR602326-1"/>
    </source>
</evidence>
<keyword evidence="5 9" id="KW-1133">Transmembrane helix</keyword>
<dbReference type="GO" id="GO:0009055">
    <property type="term" value="F:electron transfer activity"/>
    <property type="evidence" value="ECO:0007669"/>
    <property type="project" value="InterPro"/>
</dbReference>
<feature type="binding site" description="covalent" evidence="8">
    <location>
        <position position="52"/>
    </location>
    <ligand>
        <name>heme c</name>
        <dbReference type="ChEBI" id="CHEBI:61717"/>
    </ligand>
</feature>
<dbReference type="AlphaFoldDB" id="A0A378K7T2"/>
<evidence type="ECO:0000256" key="2">
    <source>
        <dbReference type="ARBA" id="ARBA00022617"/>
    </source>
</evidence>
<dbReference type="RefSeq" id="WP_028383352.1">
    <property type="nucleotide sequence ID" value="NZ_CAAAJG010000010.1"/>
</dbReference>
<keyword evidence="13" id="KW-1185">Reference proteome</keyword>
<dbReference type="STRING" id="39962.Lmor_1397"/>
<keyword evidence="3 9" id="KW-0812">Transmembrane</keyword>
<dbReference type="PANTHER" id="PTHR10266">
    <property type="entry name" value="CYTOCHROME C1"/>
    <property type="match status" value="1"/>
</dbReference>
<feature type="binding site" description="covalent" evidence="8">
    <location>
        <position position="56"/>
    </location>
    <ligand>
        <name>heme c</name>
        <dbReference type="ChEBI" id="CHEBI:61717"/>
    </ligand>
</feature>
<dbReference type="GO" id="GO:0016491">
    <property type="term" value="F:oxidoreductase activity"/>
    <property type="evidence" value="ECO:0007669"/>
    <property type="project" value="UniProtKB-KW"/>
</dbReference>
<feature type="binding site" description="covalent" evidence="8">
    <location>
        <position position="55"/>
    </location>
    <ligand>
        <name>heme c</name>
        <dbReference type="ChEBI" id="CHEBI:61717"/>
    </ligand>
</feature>
<dbReference type="EMBL" id="LNYN01000019">
    <property type="protein sequence ID" value="KTD34864.1"/>
    <property type="molecule type" value="Genomic_DNA"/>
</dbReference>
<dbReference type="Proteomes" id="UP000254040">
    <property type="component" value="Unassembled WGS sequence"/>
</dbReference>
<dbReference type="GO" id="GO:0046872">
    <property type="term" value="F:metal ion binding"/>
    <property type="evidence" value="ECO:0007669"/>
    <property type="project" value="UniProtKB-KW"/>
</dbReference>
<evidence type="ECO:0000256" key="9">
    <source>
        <dbReference type="SAM" id="Phobius"/>
    </source>
</evidence>
<dbReference type="PANTHER" id="PTHR10266:SF3">
    <property type="entry name" value="CYTOCHROME C1, HEME PROTEIN, MITOCHONDRIAL"/>
    <property type="match status" value="1"/>
</dbReference>
<evidence type="ECO:0000256" key="4">
    <source>
        <dbReference type="ARBA" id="ARBA00022723"/>
    </source>
</evidence>
<dbReference type="Pfam" id="PF02167">
    <property type="entry name" value="Cytochrom_C1"/>
    <property type="match status" value="1"/>
</dbReference>
<dbReference type="PRINTS" id="PR00603">
    <property type="entry name" value="CYTOCHROMEC1"/>
</dbReference>
<comment type="cofactor">
    <cofactor evidence="8">
        <name>heme c</name>
        <dbReference type="ChEBI" id="CHEBI:61717"/>
    </cofactor>
    <text evidence="8">Binds 1 heme c group covalently per subunit.</text>
</comment>
<feature type="transmembrane region" description="Helical" evidence="9">
    <location>
        <begin position="220"/>
        <end position="238"/>
    </location>
</feature>
<keyword evidence="6 8" id="KW-0408">Iron</keyword>
<evidence type="ECO:0000256" key="6">
    <source>
        <dbReference type="ARBA" id="ARBA00023004"/>
    </source>
</evidence>
<dbReference type="GO" id="GO:0016020">
    <property type="term" value="C:membrane"/>
    <property type="evidence" value="ECO:0007669"/>
    <property type="project" value="UniProtKB-SubCell"/>
</dbReference>
<evidence type="ECO:0000313" key="12">
    <source>
        <dbReference type="EMBL" id="STX63891.1"/>
    </source>
</evidence>
<evidence type="ECO:0000256" key="5">
    <source>
        <dbReference type="ARBA" id="ARBA00022989"/>
    </source>
</evidence>
<dbReference type="SUPFAM" id="SSF46626">
    <property type="entry name" value="Cytochrome c"/>
    <property type="match status" value="1"/>
</dbReference>
<evidence type="ECO:0000313" key="13">
    <source>
        <dbReference type="Proteomes" id="UP000054985"/>
    </source>
</evidence>
<sequence length="247" mass="28472">MMKLITLVMVCIFLLDTAPLARADDRPMHSVTINLKDRESLQRGARLYMNYCSGCHSLKYMRYNRMAHELGLTTFDGELDEDLLKSNLIFTEATVYDPIRIAMPPEDARQWFGIVPPDLSLSARDRGPEWIYTYLKSFYSDGSRPFGTNNLLIPDVAMPNILEPLIGTVILRHNKSAHSSDLIVLEPGQMYQAEFDSALKDLVTFLVYVGEPAKMVRYKIGVFVILFLCILFIFAYRLNKIYWRRIK</sequence>
<evidence type="ECO:0000256" key="3">
    <source>
        <dbReference type="ARBA" id="ARBA00022692"/>
    </source>
</evidence>
<feature type="signal peptide" evidence="10">
    <location>
        <begin position="1"/>
        <end position="23"/>
    </location>
</feature>
<name>A0A378K7T2_9GAMM</name>
<evidence type="ECO:0000256" key="7">
    <source>
        <dbReference type="ARBA" id="ARBA00023136"/>
    </source>
</evidence>
<keyword evidence="4 8" id="KW-0479">Metal-binding</keyword>
<dbReference type="EMBL" id="UGOG01000001">
    <property type="protein sequence ID" value="STX63891.1"/>
    <property type="molecule type" value="Genomic_DNA"/>
</dbReference>
<organism evidence="12 14">
    <name type="scientific">Legionella moravica</name>
    <dbReference type="NCBI Taxonomy" id="39962"/>
    <lineage>
        <taxon>Bacteria</taxon>
        <taxon>Pseudomonadati</taxon>
        <taxon>Pseudomonadota</taxon>
        <taxon>Gammaproteobacteria</taxon>
        <taxon>Legionellales</taxon>
        <taxon>Legionellaceae</taxon>
        <taxon>Legionella</taxon>
    </lineage>
</organism>